<evidence type="ECO:0000256" key="1">
    <source>
        <dbReference type="SAM" id="MobiDB-lite"/>
    </source>
</evidence>
<comment type="caution">
    <text evidence="3">The sequence shown here is derived from an EMBL/GenBank/DDBJ whole genome shotgun (WGS) entry which is preliminary data.</text>
</comment>
<dbReference type="Proteomes" id="UP000475532">
    <property type="component" value="Unassembled WGS sequence"/>
</dbReference>
<evidence type="ECO:0000259" key="2">
    <source>
        <dbReference type="Pfam" id="PF07969"/>
    </source>
</evidence>
<organism evidence="3 4">
    <name type="scientific">Actinomadura bangladeshensis</name>
    <dbReference type="NCBI Taxonomy" id="453573"/>
    <lineage>
        <taxon>Bacteria</taxon>
        <taxon>Bacillati</taxon>
        <taxon>Actinomycetota</taxon>
        <taxon>Actinomycetes</taxon>
        <taxon>Streptosporangiales</taxon>
        <taxon>Thermomonosporaceae</taxon>
        <taxon>Actinomadura</taxon>
    </lineage>
</organism>
<evidence type="ECO:0000313" key="4">
    <source>
        <dbReference type="Proteomes" id="UP000475532"/>
    </source>
</evidence>
<reference evidence="3 4" key="1">
    <citation type="submission" date="2020-01" db="EMBL/GenBank/DDBJ databases">
        <title>Insect and environment-associated Actinomycetes.</title>
        <authorList>
            <person name="Currrie C."/>
            <person name="Chevrette M."/>
            <person name="Carlson C."/>
            <person name="Stubbendieck R."/>
            <person name="Wendt-Pienkowski E."/>
        </authorList>
    </citation>
    <scope>NUCLEOTIDE SEQUENCE [LARGE SCALE GENOMIC DNA]</scope>
    <source>
        <strain evidence="3 4">SID10258</strain>
    </source>
</reference>
<dbReference type="RefSeq" id="WP_163055856.1">
    <property type="nucleotide sequence ID" value="NZ_JAAGLI010000323.1"/>
</dbReference>
<feature type="region of interest" description="Disordered" evidence="1">
    <location>
        <begin position="207"/>
        <end position="231"/>
    </location>
</feature>
<dbReference type="InterPro" id="IPR011059">
    <property type="entry name" value="Metal-dep_hydrolase_composite"/>
</dbReference>
<dbReference type="EMBL" id="JAAGLI010000323">
    <property type="protein sequence ID" value="NEA23447.1"/>
    <property type="molecule type" value="Genomic_DNA"/>
</dbReference>
<dbReference type="InterPro" id="IPR032466">
    <property type="entry name" value="Metal_Hydrolase"/>
</dbReference>
<sequence>MNVAALVAHTPLRAAAVGFGDRRPMPPRSTGLAACSATRIRDCADGLLDSVRQVLRVAAATGCRTQISHLVAVGERNHGSVARALELINAARDAGLDVAFDIYPYLAGNAPLSQLLPARAQEGGEGPLRARLTEPAVRARVRDEWSGMPNSWSDIAVGGRTLPDLAADAGIDPPEVALDLVAEHGNGVQMVAGGRSERDLADALTHPAGVIGSDGQARDPDVPTGRDTPHPRSFGCYPRLFAEYVRTGRIGIAEAVRKCTSAAERAGLAGRGVLRDGAAADIVVFDPARIADRATFTAPQRYPEGISAVIVAGQTVVENNTHNGARPGEILRIR</sequence>
<dbReference type="Gene3D" id="3.20.20.140">
    <property type="entry name" value="Metal-dependent hydrolases"/>
    <property type="match status" value="2"/>
</dbReference>
<dbReference type="SUPFAM" id="SSF51338">
    <property type="entry name" value="Composite domain of metallo-dependent hydrolases"/>
    <property type="match status" value="1"/>
</dbReference>
<dbReference type="InterPro" id="IPR013108">
    <property type="entry name" value="Amidohydro_3"/>
</dbReference>
<dbReference type="Pfam" id="PF07969">
    <property type="entry name" value="Amidohydro_3"/>
    <property type="match status" value="1"/>
</dbReference>
<evidence type="ECO:0000313" key="3">
    <source>
        <dbReference type="EMBL" id="NEA23447.1"/>
    </source>
</evidence>
<dbReference type="AlphaFoldDB" id="A0A6L9QD78"/>
<gene>
    <name evidence="3" type="ORF">G3I70_13225</name>
</gene>
<feature type="domain" description="Amidohydrolase 3" evidence="2">
    <location>
        <begin position="198"/>
        <end position="317"/>
    </location>
</feature>
<keyword evidence="3" id="KW-0378">Hydrolase</keyword>
<protein>
    <submittedName>
        <fullName evidence="3">Amidohydrolase family protein</fullName>
    </submittedName>
</protein>
<dbReference type="GO" id="GO:0016810">
    <property type="term" value="F:hydrolase activity, acting on carbon-nitrogen (but not peptide) bonds"/>
    <property type="evidence" value="ECO:0007669"/>
    <property type="project" value="InterPro"/>
</dbReference>
<proteinExistence type="predicted"/>
<accession>A0A6L9QD78</accession>
<dbReference type="SUPFAM" id="SSF51556">
    <property type="entry name" value="Metallo-dependent hydrolases"/>
    <property type="match status" value="1"/>
</dbReference>
<name>A0A6L9QD78_9ACTN</name>